<dbReference type="PROSITE" id="PS51728">
    <property type="entry name" value="RTT109_HAT"/>
    <property type="match status" value="1"/>
</dbReference>
<keyword evidence="11" id="KW-1185">Reference proteome</keyword>
<evidence type="ECO:0000256" key="6">
    <source>
        <dbReference type="ARBA" id="ARBA00023015"/>
    </source>
</evidence>
<dbReference type="EMBL" id="JANBUO010001591">
    <property type="protein sequence ID" value="KAJ2797605.1"/>
    <property type="molecule type" value="Genomic_DNA"/>
</dbReference>
<evidence type="ECO:0000256" key="4">
    <source>
        <dbReference type="ARBA" id="ARBA00022763"/>
    </source>
</evidence>
<proteinExistence type="predicted"/>
<dbReference type="PANTHER" id="PTHR31571:SF2">
    <property type="entry name" value="HISTONE ACETYLTRANSFERASE RTT109"/>
    <property type="match status" value="1"/>
</dbReference>
<keyword evidence="5" id="KW-0007">Acetylation</keyword>
<evidence type="ECO:0000256" key="7">
    <source>
        <dbReference type="ARBA" id="ARBA00023163"/>
    </source>
</evidence>
<dbReference type="InterPro" id="IPR016849">
    <property type="entry name" value="Rtt109"/>
</dbReference>
<keyword evidence="3" id="KW-0808">Transferase</keyword>
<evidence type="ECO:0000256" key="3">
    <source>
        <dbReference type="ARBA" id="ARBA00022679"/>
    </source>
</evidence>
<dbReference type="GO" id="GO:0006974">
    <property type="term" value="P:DNA damage response"/>
    <property type="evidence" value="ECO:0007669"/>
    <property type="project" value="UniProtKB-KW"/>
</dbReference>
<evidence type="ECO:0000313" key="10">
    <source>
        <dbReference type="EMBL" id="KAJ2797605.1"/>
    </source>
</evidence>
<dbReference type="InterPro" id="IPR013178">
    <property type="entry name" value="Histone_AcTrfase_Rtt109/CBP"/>
</dbReference>
<dbReference type="Pfam" id="PF08214">
    <property type="entry name" value="HAT_KAT11"/>
    <property type="match status" value="1"/>
</dbReference>
<evidence type="ECO:0000256" key="8">
    <source>
        <dbReference type="ARBA" id="ARBA00023242"/>
    </source>
</evidence>
<evidence type="ECO:0000256" key="1">
    <source>
        <dbReference type="ARBA" id="ARBA00004123"/>
    </source>
</evidence>
<keyword evidence="4" id="KW-0227">DNA damage</keyword>
<dbReference type="Proteomes" id="UP001140094">
    <property type="component" value="Unassembled WGS sequence"/>
</dbReference>
<keyword evidence="7" id="KW-0804">Transcription</keyword>
<comment type="caution">
    <text evidence="10">The sequence shown here is derived from an EMBL/GenBank/DDBJ whole genome shotgun (WGS) entry which is preliminary data.</text>
</comment>
<organism evidence="10 11">
    <name type="scientific">Coemansia guatemalensis</name>
    <dbReference type="NCBI Taxonomy" id="2761395"/>
    <lineage>
        <taxon>Eukaryota</taxon>
        <taxon>Fungi</taxon>
        <taxon>Fungi incertae sedis</taxon>
        <taxon>Zoopagomycota</taxon>
        <taxon>Kickxellomycotina</taxon>
        <taxon>Kickxellomycetes</taxon>
        <taxon>Kickxellales</taxon>
        <taxon>Kickxellaceae</taxon>
        <taxon>Coemansia</taxon>
    </lineage>
</organism>
<sequence length="376" mass="40726">MENVHGPTGIAEDVAAALRALPAGHEFSVRVVHTADTPVESLTPHCRKHCHFYAENTLSRRVLVLVSQGILLVAGLEAREFVTLLVEADSTRSLKERVAVDTCIEKLDTSGMLSSRMPLARQIVAGYLCSLQKYRKALDVPTVGVHLFARAQQEYLFAKSRENPGKHILDDFALIKWWQRTITFALTYAMSHTSCSLQASANGSSGTEAAARTCSPETVVAHCVVPGAEPNDAYTFTGALTDTANDTSNGHAGTETVARIDWRWGLPYPSNALAHDCVLQFPDDPITRLLAEPHSRGWSVAMLLEILSVSEECGSGHRTAYISTQLPVNGVAEVLEPSQFEATADQGQLSLEDYDSVLAALFDRATDFSNASTAVA</sequence>
<comment type="catalytic activity">
    <reaction evidence="9">
        <text>L-lysyl-[histone] + acetyl-CoA = N(6)-acetyl-L-lysyl-[histone] + CoA + H(+)</text>
        <dbReference type="Rhea" id="RHEA:21992"/>
        <dbReference type="Rhea" id="RHEA-COMP:9845"/>
        <dbReference type="Rhea" id="RHEA-COMP:11338"/>
        <dbReference type="ChEBI" id="CHEBI:15378"/>
        <dbReference type="ChEBI" id="CHEBI:29969"/>
        <dbReference type="ChEBI" id="CHEBI:57287"/>
        <dbReference type="ChEBI" id="CHEBI:57288"/>
        <dbReference type="ChEBI" id="CHEBI:61930"/>
        <dbReference type="EC" id="2.3.1.48"/>
    </reaction>
    <physiologicalReaction direction="left-to-right" evidence="9">
        <dbReference type="Rhea" id="RHEA:21993"/>
    </physiologicalReaction>
</comment>
<dbReference type="EC" id="2.3.1.48" evidence="2"/>
<keyword evidence="6" id="KW-0805">Transcription regulation</keyword>
<evidence type="ECO:0000256" key="5">
    <source>
        <dbReference type="ARBA" id="ARBA00022990"/>
    </source>
</evidence>
<accession>A0A9W8HW90</accession>
<dbReference type="GO" id="GO:0005634">
    <property type="term" value="C:nucleus"/>
    <property type="evidence" value="ECO:0007669"/>
    <property type="project" value="UniProtKB-SubCell"/>
</dbReference>
<evidence type="ECO:0000256" key="2">
    <source>
        <dbReference type="ARBA" id="ARBA00013184"/>
    </source>
</evidence>
<reference evidence="10" key="1">
    <citation type="submission" date="2022-07" db="EMBL/GenBank/DDBJ databases">
        <title>Phylogenomic reconstructions and comparative analyses of Kickxellomycotina fungi.</title>
        <authorList>
            <person name="Reynolds N.K."/>
            <person name="Stajich J.E."/>
            <person name="Barry K."/>
            <person name="Grigoriev I.V."/>
            <person name="Crous P."/>
            <person name="Smith M.E."/>
        </authorList>
    </citation>
    <scope>NUCLEOTIDE SEQUENCE</scope>
    <source>
        <strain evidence="10">NRRL 1565</strain>
    </source>
</reference>
<dbReference type="AlphaFoldDB" id="A0A9W8HW90"/>
<evidence type="ECO:0000313" key="11">
    <source>
        <dbReference type="Proteomes" id="UP001140094"/>
    </source>
</evidence>
<dbReference type="GO" id="GO:0032931">
    <property type="term" value="F:histone H3K56 acetyltransferase activity"/>
    <property type="evidence" value="ECO:0007669"/>
    <property type="project" value="TreeGrafter"/>
</dbReference>
<name>A0A9W8HW90_9FUNG</name>
<keyword evidence="8" id="KW-0539">Nucleus</keyword>
<dbReference type="InterPro" id="IPR051236">
    <property type="entry name" value="HAT_RTT109-like"/>
</dbReference>
<evidence type="ECO:0000256" key="9">
    <source>
        <dbReference type="ARBA" id="ARBA00048940"/>
    </source>
</evidence>
<comment type="subcellular location">
    <subcellularLocation>
        <location evidence="1">Nucleus</location>
    </subcellularLocation>
</comment>
<dbReference type="GO" id="GO:0006355">
    <property type="term" value="P:regulation of DNA-templated transcription"/>
    <property type="evidence" value="ECO:0007669"/>
    <property type="project" value="InterPro"/>
</dbReference>
<protein>
    <recommendedName>
        <fullName evidence="2">histone acetyltransferase</fullName>
        <ecNumber evidence="2">2.3.1.48</ecNumber>
    </recommendedName>
</protein>
<dbReference type="PANTHER" id="PTHR31571">
    <property type="entry name" value="ALTERED INHERITANCE OF MITOCHONDRIA PROTEIN 6"/>
    <property type="match status" value="1"/>
</dbReference>
<feature type="non-terminal residue" evidence="10">
    <location>
        <position position="376"/>
    </location>
</feature>
<dbReference type="OrthoDB" id="3361892at2759"/>
<gene>
    <name evidence="10" type="ORF">H4R20_005124</name>
</gene>
<dbReference type="SMART" id="SM01250">
    <property type="entry name" value="KAT11"/>
    <property type="match status" value="1"/>
</dbReference>